<dbReference type="GO" id="GO:0016787">
    <property type="term" value="F:hydrolase activity"/>
    <property type="evidence" value="ECO:0007669"/>
    <property type="project" value="UniProtKB-KW"/>
</dbReference>
<protein>
    <recommendedName>
        <fullName evidence="8">DDE Tnp4 domain-containing protein</fullName>
    </recommendedName>
</protein>
<dbReference type="InterPro" id="IPR027806">
    <property type="entry name" value="HARBI1_dom"/>
</dbReference>
<accession>A0A8S3T182</accession>
<evidence type="ECO:0000256" key="6">
    <source>
        <dbReference type="ARBA" id="ARBA00022801"/>
    </source>
</evidence>
<dbReference type="EMBL" id="CAJPWZ010001961">
    <property type="protein sequence ID" value="CAG2227347.1"/>
    <property type="molecule type" value="Genomic_DNA"/>
</dbReference>
<dbReference type="Proteomes" id="UP000683360">
    <property type="component" value="Unassembled WGS sequence"/>
</dbReference>
<dbReference type="PANTHER" id="PTHR22930:SF198">
    <property type="entry name" value="DDE TNP4 DOMAIN-CONTAINING PROTEIN"/>
    <property type="match status" value="1"/>
</dbReference>
<keyword evidence="5" id="KW-0479">Metal-binding</keyword>
<dbReference type="GO" id="GO:0046872">
    <property type="term" value="F:metal ion binding"/>
    <property type="evidence" value="ECO:0007669"/>
    <property type="project" value="UniProtKB-KW"/>
</dbReference>
<evidence type="ECO:0000256" key="2">
    <source>
        <dbReference type="ARBA" id="ARBA00004123"/>
    </source>
</evidence>
<keyword evidence="4" id="KW-0540">Nuclease</keyword>
<evidence type="ECO:0000256" key="3">
    <source>
        <dbReference type="ARBA" id="ARBA00006958"/>
    </source>
</evidence>
<gene>
    <name evidence="9" type="ORF">MEDL_40407</name>
</gene>
<keyword evidence="7" id="KW-0539">Nucleus</keyword>
<name>A0A8S3T182_MYTED</name>
<evidence type="ECO:0000256" key="4">
    <source>
        <dbReference type="ARBA" id="ARBA00022722"/>
    </source>
</evidence>
<evidence type="ECO:0000256" key="5">
    <source>
        <dbReference type="ARBA" id="ARBA00022723"/>
    </source>
</evidence>
<evidence type="ECO:0000313" key="10">
    <source>
        <dbReference type="Proteomes" id="UP000683360"/>
    </source>
</evidence>
<comment type="subcellular location">
    <subcellularLocation>
        <location evidence="2">Nucleus</location>
    </subcellularLocation>
</comment>
<comment type="caution">
    <text evidence="9">The sequence shown here is derived from an EMBL/GenBank/DDBJ whole genome shotgun (WGS) entry which is preliminary data.</text>
</comment>
<organism evidence="9 10">
    <name type="scientific">Mytilus edulis</name>
    <name type="common">Blue mussel</name>
    <dbReference type="NCBI Taxonomy" id="6550"/>
    <lineage>
        <taxon>Eukaryota</taxon>
        <taxon>Metazoa</taxon>
        <taxon>Spiralia</taxon>
        <taxon>Lophotrochozoa</taxon>
        <taxon>Mollusca</taxon>
        <taxon>Bivalvia</taxon>
        <taxon>Autobranchia</taxon>
        <taxon>Pteriomorphia</taxon>
        <taxon>Mytilida</taxon>
        <taxon>Mytiloidea</taxon>
        <taxon>Mytilidae</taxon>
        <taxon>Mytilinae</taxon>
        <taxon>Mytilus</taxon>
    </lineage>
</organism>
<dbReference type="GO" id="GO:0005634">
    <property type="term" value="C:nucleus"/>
    <property type="evidence" value="ECO:0007669"/>
    <property type="project" value="UniProtKB-SubCell"/>
</dbReference>
<dbReference type="AlphaFoldDB" id="A0A8S3T182"/>
<comment type="cofactor">
    <cofactor evidence="1">
        <name>a divalent metal cation</name>
        <dbReference type="ChEBI" id="CHEBI:60240"/>
    </cofactor>
</comment>
<dbReference type="GO" id="GO:0004518">
    <property type="term" value="F:nuclease activity"/>
    <property type="evidence" value="ECO:0007669"/>
    <property type="project" value="UniProtKB-KW"/>
</dbReference>
<dbReference type="InterPro" id="IPR045249">
    <property type="entry name" value="HARBI1-like"/>
</dbReference>
<evidence type="ECO:0000256" key="7">
    <source>
        <dbReference type="ARBA" id="ARBA00023242"/>
    </source>
</evidence>
<dbReference type="Pfam" id="PF13359">
    <property type="entry name" value="DDE_Tnp_4"/>
    <property type="match status" value="1"/>
</dbReference>
<evidence type="ECO:0000259" key="8">
    <source>
        <dbReference type="Pfam" id="PF13359"/>
    </source>
</evidence>
<dbReference type="PANTHER" id="PTHR22930">
    <property type="match status" value="1"/>
</dbReference>
<reference evidence="9" key="1">
    <citation type="submission" date="2021-03" db="EMBL/GenBank/DDBJ databases">
        <authorList>
            <person name="Bekaert M."/>
        </authorList>
    </citation>
    <scope>NUCLEOTIDE SEQUENCE</scope>
</reference>
<comment type="similarity">
    <text evidence="3">Belongs to the HARBI1 family.</text>
</comment>
<evidence type="ECO:0000256" key="1">
    <source>
        <dbReference type="ARBA" id="ARBA00001968"/>
    </source>
</evidence>
<dbReference type="OrthoDB" id="10055314at2759"/>
<keyword evidence="6" id="KW-0378">Hydrolase</keyword>
<proteinExistence type="inferred from homology"/>
<keyword evidence="10" id="KW-1185">Reference proteome</keyword>
<sequence length="294" mass="33896">MQYGWRVPHNTISVFIPEVCQAIIDEYVDEVMPFPSTMDDWKRIAEGFMEKWNFPHALGALDGKHVAYKCPPGSGSTYFNYKKFYSIVLLALVDSDYKFIWADIGGRGAASDAQLWNASDLKSAIEDGDLDLPDAEPLPHDTEDIPYFYIGDDAFGKPYGHRALALEERIFNYRLSRARRVVENAFGILSNRFQVLMSTMQHHPSTIRLIVTTCLVLHNLMRTRYPRLQNRLVDHEGRNQEIVPGEWRNGRQMRDCQVVQGPNRDNREGKKVRNTLKHWINSEAGSVPWQHDMI</sequence>
<evidence type="ECO:0000313" key="9">
    <source>
        <dbReference type="EMBL" id="CAG2227347.1"/>
    </source>
</evidence>
<feature type="domain" description="DDE Tnp4" evidence="8">
    <location>
        <begin position="61"/>
        <end position="219"/>
    </location>
</feature>